<dbReference type="AlphaFoldDB" id="A0A6N6WJT4"/>
<evidence type="ECO:0000313" key="1">
    <source>
        <dbReference type="EMBL" id="KAE8760094.1"/>
    </source>
</evidence>
<name>A0A6N6WJT4_9BURK</name>
<gene>
    <name evidence="1" type="ORF">FSO04_10340</name>
</gene>
<dbReference type="RefSeq" id="WP_154559605.1">
    <property type="nucleotide sequence ID" value="NZ_VOSW01000015.1"/>
</dbReference>
<dbReference type="Proteomes" id="UP000463700">
    <property type="component" value="Unassembled WGS sequence"/>
</dbReference>
<evidence type="ECO:0000313" key="2">
    <source>
        <dbReference type="Proteomes" id="UP000463700"/>
    </source>
</evidence>
<organism evidence="1 2">
    <name type="scientific">Paraburkholderia madseniana</name>
    <dbReference type="NCBI Taxonomy" id="2599607"/>
    <lineage>
        <taxon>Bacteria</taxon>
        <taxon>Pseudomonadati</taxon>
        <taxon>Pseudomonadota</taxon>
        <taxon>Betaproteobacteria</taxon>
        <taxon>Burkholderiales</taxon>
        <taxon>Burkholderiaceae</taxon>
        <taxon>Paraburkholderia</taxon>
    </lineage>
</organism>
<dbReference type="EMBL" id="VOSW01000015">
    <property type="protein sequence ID" value="KAE8760094.1"/>
    <property type="molecule type" value="Genomic_DNA"/>
</dbReference>
<accession>A0A6N6WJT4</accession>
<sequence length="48" mass="5073">MDVLDFAPSASADGSRIDFRLSEQTGFAECAITREALEGHCQVACPVG</sequence>
<reference evidence="1 2" key="1">
    <citation type="journal article" date="2020" name="Int. J. Syst. Evol. Microbiol.">
        <title>Paraburkholderia madseniana sp. nov., a phenolic acid-degrading bacterium isolated from acidic forest soil.</title>
        <authorList>
            <person name="Wilhelm R.C."/>
            <person name="Murphy S.J.L."/>
            <person name="Feriancek N.M."/>
            <person name="Karasz D.C."/>
            <person name="DeRito C.M."/>
            <person name="Newman J.D."/>
            <person name="Buckley D.H."/>
        </authorList>
    </citation>
    <scope>NUCLEOTIDE SEQUENCE [LARGE SCALE GENOMIC DNA]</scope>
    <source>
        <strain evidence="1 2">RP11</strain>
    </source>
</reference>
<proteinExistence type="predicted"/>
<evidence type="ECO:0008006" key="3">
    <source>
        <dbReference type="Google" id="ProtNLM"/>
    </source>
</evidence>
<comment type="caution">
    <text evidence="1">The sequence shown here is derived from an EMBL/GenBank/DDBJ whole genome shotgun (WGS) entry which is preliminary data.</text>
</comment>
<protein>
    <recommendedName>
        <fullName evidence="3">DUF1488 family protein</fullName>
    </recommendedName>
</protein>